<evidence type="ECO:0000256" key="2">
    <source>
        <dbReference type="ARBA" id="ARBA00022448"/>
    </source>
</evidence>
<keyword evidence="6" id="KW-0249">Electron transport</keyword>
<keyword evidence="5" id="KW-0574">Periplasm</keyword>
<keyword evidence="9" id="KW-0732">Signal</keyword>
<dbReference type="InterPro" id="IPR024167">
    <property type="entry name" value="Cytochrome_c4-like"/>
</dbReference>
<feature type="chain" id="PRO_5045497710" evidence="9">
    <location>
        <begin position="26"/>
        <end position="233"/>
    </location>
</feature>
<dbReference type="Gene3D" id="1.10.760.10">
    <property type="entry name" value="Cytochrome c-like domain"/>
    <property type="match status" value="2"/>
</dbReference>
<dbReference type="PIRSF" id="PIRSF000005">
    <property type="entry name" value="Cytochrome_c4"/>
    <property type="match status" value="1"/>
</dbReference>
<evidence type="ECO:0000313" key="12">
    <source>
        <dbReference type="Proteomes" id="UP001597304"/>
    </source>
</evidence>
<keyword evidence="4 8" id="KW-0479">Metal-binding</keyword>
<dbReference type="SUPFAM" id="SSF46626">
    <property type="entry name" value="Cytochrome c"/>
    <property type="match status" value="2"/>
</dbReference>
<evidence type="ECO:0000313" key="11">
    <source>
        <dbReference type="EMBL" id="MFD1709345.1"/>
    </source>
</evidence>
<dbReference type="PROSITE" id="PS51007">
    <property type="entry name" value="CYTC"/>
    <property type="match status" value="2"/>
</dbReference>
<accession>A0ABW4KSV3</accession>
<organism evidence="11 12">
    <name type="scientific">Ottowia flava</name>
    <dbReference type="NCBI Taxonomy" id="2675430"/>
    <lineage>
        <taxon>Bacteria</taxon>
        <taxon>Pseudomonadati</taxon>
        <taxon>Pseudomonadota</taxon>
        <taxon>Betaproteobacteria</taxon>
        <taxon>Burkholderiales</taxon>
        <taxon>Comamonadaceae</taxon>
        <taxon>Ottowia</taxon>
    </lineage>
</organism>
<evidence type="ECO:0000256" key="8">
    <source>
        <dbReference type="PROSITE-ProRule" id="PRU00433"/>
    </source>
</evidence>
<keyword evidence="2" id="KW-0813">Transport</keyword>
<dbReference type="EMBL" id="JBHUEJ010000004">
    <property type="protein sequence ID" value="MFD1709345.1"/>
    <property type="molecule type" value="Genomic_DNA"/>
</dbReference>
<evidence type="ECO:0000256" key="3">
    <source>
        <dbReference type="ARBA" id="ARBA00022617"/>
    </source>
</evidence>
<dbReference type="Pfam" id="PF00034">
    <property type="entry name" value="Cytochrom_C"/>
    <property type="match status" value="2"/>
</dbReference>
<dbReference type="RefSeq" id="WP_147912826.1">
    <property type="nucleotide sequence ID" value="NZ_JBHUEJ010000004.1"/>
</dbReference>
<keyword evidence="7 8" id="KW-0408">Iron</keyword>
<sequence>MPKHPALRVGIGAVLWLALSATAQAQSGSAPPASAPAAAAPAGNAKAGQTLMTAGVPPAVAACTSCHGQNAEGAGAFPPLTGSGAAYLRAQLDAFADGSRANPIMAPIAKGLNPQQRADVSAYLASLPSGIARPATPPSGAKPGDAGAWLAQRGRMGDGVPACASCHGPGGEGVGEHFPAIAHLSAAYMQEQVEAWKAGKRGPGPLGLMSGIAKKLSSDDVKAVAAYYASRAK</sequence>
<dbReference type="PANTHER" id="PTHR33751">
    <property type="entry name" value="CBB3-TYPE CYTOCHROME C OXIDASE SUBUNIT FIXP"/>
    <property type="match status" value="1"/>
</dbReference>
<feature type="domain" description="Cytochrome c" evidence="10">
    <location>
        <begin position="144"/>
        <end position="232"/>
    </location>
</feature>
<feature type="domain" description="Cytochrome c" evidence="10">
    <location>
        <begin position="43"/>
        <end position="128"/>
    </location>
</feature>
<evidence type="ECO:0000256" key="1">
    <source>
        <dbReference type="ARBA" id="ARBA00004418"/>
    </source>
</evidence>
<dbReference type="PANTHER" id="PTHR33751:SF9">
    <property type="entry name" value="CYTOCHROME C4"/>
    <property type="match status" value="1"/>
</dbReference>
<protein>
    <submittedName>
        <fullName evidence="11">C-type cytochrome</fullName>
    </submittedName>
</protein>
<dbReference type="InterPro" id="IPR036909">
    <property type="entry name" value="Cyt_c-like_dom_sf"/>
</dbReference>
<gene>
    <name evidence="11" type="ORF">ACFSF0_01885</name>
</gene>
<reference evidence="12" key="1">
    <citation type="journal article" date="2019" name="Int. J. Syst. Evol. Microbiol.">
        <title>The Global Catalogue of Microorganisms (GCM) 10K type strain sequencing project: providing services to taxonomists for standard genome sequencing and annotation.</title>
        <authorList>
            <consortium name="The Broad Institute Genomics Platform"/>
            <consortium name="The Broad Institute Genome Sequencing Center for Infectious Disease"/>
            <person name="Wu L."/>
            <person name="Ma J."/>
        </authorList>
    </citation>
    <scope>NUCLEOTIDE SEQUENCE [LARGE SCALE GENOMIC DNA]</scope>
    <source>
        <strain evidence="12">LMG 29247</strain>
    </source>
</reference>
<comment type="caution">
    <text evidence="11">The sequence shown here is derived from an EMBL/GenBank/DDBJ whole genome shotgun (WGS) entry which is preliminary data.</text>
</comment>
<evidence type="ECO:0000256" key="7">
    <source>
        <dbReference type="ARBA" id="ARBA00023004"/>
    </source>
</evidence>
<evidence type="ECO:0000256" key="5">
    <source>
        <dbReference type="ARBA" id="ARBA00022764"/>
    </source>
</evidence>
<dbReference type="InterPro" id="IPR050597">
    <property type="entry name" value="Cytochrome_c_Oxidase_Subunit"/>
</dbReference>
<proteinExistence type="predicted"/>
<name>A0ABW4KSV3_9BURK</name>
<feature type="signal peptide" evidence="9">
    <location>
        <begin position="1"/>
        <end position="25"/>
    </location>
</feature>
<evidence type="ECO:0000259" key="10">
    <source>
        <dbReference type="PROSITE" id="PS51007"/>
    </source>
</evidence>
<evidence type="ECO:0000256" key="6">
    <source>
        <dbReference type="ARBA" id="ARBA00022982"/>
    </source>
</evidence>
<dbReference type="InterPro" id="IPR009056">
    <property type="entry name" value="Cyt_c-like_dom"/>
</dbReference>
<dbReference type="Proteomes" id="UP001597304">
    <property type="component" value="Unassembled WGS sequence"/>
</dbReference>
<evidence type="ECO:0000256" key="9">
    <source>
        <dbReference type="SAM" id="SignalP"/>
    </source>
</evidence>
<keyword evidence="3 8" id="KW-0349">Heme</keyword>
<comment type="subcellular location">
    <subcellularLocation>
        <location evidence="1">Periplasm</location>
    </subcellularLocation>
</comment>
<keyword evidence="12" id="KW-1185">Reference proteome</keyword>
<evidence type="ECO:0000256" key="4">
    <source>
        <dbReference type="ARBA" id="ARBA00022723"/>
    </source>
</evidence>